<evidence type="ECO:0000256" key="7">
    <source>
        <dbReference type="ARBA" id="ARBA00022640"/>
    </source>
</evidence>
<evidence type="ECO:0000256" key="3">
    <source>
        <dbReference type="ARBA" id="ARBA00008749"/>
    </source>
</evidence>
<gene>
    <name evidence="17" type="ORF">POM88_030151</name>
</gene>
<dbReference type="InterPro" id="IPR005067">
    <property type="entry name" value="Fatty_acid_desaturase-2"/>
</dbReference>
<evidence type="ECO:0000256" key="14">
    <source>
        <dbReference type="ARBA" id="ARBA00023160"/>
    </source>
</evidence>
<evidence type="ECO:0000256" key="15">
    <source>
        <dbReference type="ARBA" id="ARBA00030374"/>
    </source>
</evidence>
<dbReference type="GO" id="GO:0006633">
    <property type="term" value="P:fatty acid biosynthetic process"/>
    <property type="evidence" value="ECO:0007669"/>
    <property type="project" value="UniProtKB-KW"/>
</dbReference>
<dbReference type="Pfam" id="PF03405">
    <property type="entry name" value="FA_desaturase_2"/>
    <property type="match status" value="1"/>
</dbReference>
<feature type="compositionally biased region" description="Low complexity" evidence="16">
    <location>
        <begin position="462"/>
        <end position="478"/>
    </location>
</feature>
<dbReference type="InterPro" id="IPR009078">
    <property type="entry name" value="Ferritin-like_SF"/>
</dbReference>
<keyword evidence="12" id="KW-0408">Iron</keyword>
<keyword evidence="6" id="KW-0150">Chloroplast</keyword>
<comment type="subunit">
    <text evidence="4">Homodimer.</text>
</comment>
<feature type="compositionally biased region" description="Acidic residues" evidence="16">
    <location>
        <begin position="443"/>
        <end position="455"/>
    </location>
</feature>
<evidence type="ECO:0000256" key="6">
    <source>
        <dbReference type="ARBA" id="ARBA00022528"/>
    </source>
</evidence>
<reference evidence="17" key="2">
    <citation type="submission" date="2023-05" db="EMBL/GenBank/DDBJ databases">
        <authorList>
            <person name="Schelkunov M.I."/>
        </authorList>
    </citation>
    <scope>NUCLEOTIDE SEQUENCE</scope>
    <source>
        <strain evidence="17">Hsosn_3</strain>
        <tissue evidence="17">Leaf</tissue>
    </source>
</reference>
<dbReference type="GO" id="GO:0046872">
    <property type="term" value="F:metal ion binding"/>
    <property type="evidence" value="ECO:0007669"/>
    <property type="project" value="UniProtKB-KW"/>
</dbReference>
<dbReference type="AlphaFoldDB" id="A0AAD8HVX9"/>
<comment type="similarity">
    <text evidence="3">Belongs to the fatty acid desaturase type 2 family.</text>
</comment>
<evidence type="ECO:0000256" key="5">
    <source>
        <dbReference type="ARBA" id="ARBA00022516"/>
    </source>
</evidence>
<evidence type="ECO:0000256" key="1">
    <source>
        <dbReference type="ARBA" id="ARBA00001954"/>
    </source>
</evidence>
<feature type="region of interest" description="Disordered" evidence="16">
    <location>
        <begin position="414"/>
        <end position="485"/>
    </location>
</feature>
<keyword evidence="11" id="KW-0560">Oxidoreductase</keyword>
<evidence type="ECO:0000256" key="12">
    <source>
        <dbReference type="ARBA" id="ARBA00023004"/>
    </source>
</evidence>
<comment type="cofactor">
    <cofactor evidence="1">
        <name>Fe(2+)</name>
        <dbReference type="ChEBI" id="CHEBI:29033"/>
    </cofactor>
</comment>
<dbReference type="GO" id="GO:0009570">
    <property type="term" value="C:chloroplast stroma"/>
    <property type="evidence" value="ECO:0007669"/>
    <property type="project" value="TreeGrafter"/>
</dbReference>
<feature type="compositionally biased region" description="Acidic residues" evidence="16">
    <location>
        <begin position="420"/>
        <end position="436"/>
    </location>
</feature>
<reference evidence="17" key="1">
    <citation type="submission" date="2023-02" db="EMBL/GenBank/DDBJ databases">
        <title>Genome of toxic invasive species Heracleum sosnowskyi carries increased number of genes despite the absence of recent whole-genome duplications.</title>
        <authorList>
            <person name="Schelkunov M."/>
            <person name="Shtratnikova V."/>
            <person name="Makarenko M."/>
            <person name="Klepikova A."/>
            <person name="Omelchenko D."/>
            <person name="Novikova G."/>
            <person name="Obukhova E."/>
            <person name="Bogdanov V."/>
            <person name="Penin A."/>
            <person name="Logacheva M."/>
        </authorList>
    </citation>
    <scope>NUCLEOTIDE SEQUENCE</scope>
    <source>
        <strain evidence="17">Hsosn_3</strain>
        <tissue evidence="17">Leaf</tissue>
    </source>
</reference>
<keyword evidence="9" id="KW-0276">Fatty acid metabolism</keyword>
<comment type="subcellular location">
    <subcellularLocation>
        <location evidence="2">Plastid</location>
        <location evidence="2">Chloroplast</location>
    </subcellularLocation>
</comment>
<keyword evidence="10" id="KW-0809">Transit peptide</keyword>
<dbReference type="Gene3D" id="1.10.620.20">
    <property type="entry name" value="Ribonucleotide Reductase, subunit A"/>
    <property type="match status" value="1"/>
</dbReference>
<evidence type="ECO:0000256" key="2">
    <source>
        <dbReference type="ARBA" id="ARBA00004229"/>
    </source>
</evidence>
<evidence type="ECO:0000256" key="16">
    <source>
        <dbReference type="SAM" id="MobiDB-lite"/>
    </source>
</evidence>
<keyword evidence="8" id="KW-0479">Metal-binding</keyword>
<evidence type="ECO:0000256" key="13">
    <source>
        <dbReference type="ARBA" id="ARBA00023098"/>
    </source>
</evidence>
<dbReference type="Proteomes" id="UP001237642">
    <property type="component" value="Unassembled WGS sequence"/>
</dbReference>
<dbReference type="GO" id="GO:0045300">
    <property type="term" value="F:stearoyl-[ACP] desaturase activity"/>
    <property type="evidence" value="ECO:0007669"/>
    <property type="project" value="InterPro"/>
</dbReference>
<dbReference type="EMBL" id="JAUIZM010000007">
    <property type="protein sequence ID" value="KAK1373958.1"/>
    <property type="molecule type" value="Genomic_DNA"/>
</dbReference>
<organism evidence="17 18">
    <name type="scientific">Heracleum sosnowskyi</name>
    <dbReference type="NCBI Taxonomy" id="360622"/>
    <lineage>
        <taxon>Eukaryota</taxon>
        <taxon>Viridiplantae</taxon>
        <taxon>Streptophyta</taxon>
        <taxon>Embryophyta</taxon>
        <taxon>Tracheophyta</taxon>
        <taxon>Spermatophyta</taxon>
        <taxon>Magnoliopsida</taxon>
        <taxon>eudicotyledons</taxon>
        <taxon>Gunneridae</taxon>
        <taxon>Pentapetalae</taxon>
        <taxon>asterids</taxon>
        <taxon>campanulids</taxon>
        <taxon>Apiales</taxon>
        <taxon>Apiaceae</taxon>
        <taxon>Apioideae</taxon>
        <taxon>apioid superclade</taxon>
        <taxon>Tordylieae</taxon>
        <taxon>Tordyliinae</taxon>
        <taxon>Heracleum</taxon>
    </lineage>
</organism>
<dbReference type="SUPFAM" id="SSF47240">
    <property type="entry name" value="Ferritin-like"/>
    <property type="match status" value="1"/>
</dbReference>
<evidence type="ECO:0000256" key="8">
    <source>
        <dbReference type="ARBA" id="ARBA00022723"/>
    </source>
</evidence>
<dbReference type="PANTHER" id="PTHR31155">
    <property type="entry name" value="ACYL- ACYL-CARRIER-PROTEIN DESATURASE-RELATED"/>
    <property type="match status" value="1"/>
</dbReference>
<comment type="caution">
    <text evidence="17">The sequence shown here is derived from an EMBL/GenBank/DDBJ whole genome shotgun (WGS) entry which is preliminary data.</text>
</comment>
<evidence type="ECO:0000313" key="18">
    <source>
        <dbReference type="Proteomes" id="UP001237642"/>
    </source>
</evidence>
<accession>A0AAD8HVX9</accession>
<sequence length="554" mass="62764">MALTLNLHSNRTFARSPLPAVRPKVFMASTLHANSKVVDKLKVPSLQMTPEKREIFESLDGWARENVLVHLKSVEQSWQPNDLLPDPISDGFQEQVKELRERAKEIPDDYFVVLVGDMITEEALPTYMGVLNRPSGIRDKTGADPTAWATWTRAWTAEENRHGDLLNKYLYLSGRVDMKQIEKTVQYLISSGMDTRAEDDAYSTLIYTSFQEKATFISHANTAKLAQQYGDKNLAKVCGNIASDEKRHATAYTKIVGKLMEIDPNSTVIAFAEMMRKKIQMPGHFMFDGSDNLLFENYAAVASQIGVYSAGDYCDIVEFLVKKWNIERLTGLSDEGRKAQEYVCKLANRIRRMEEKFEGKKEKKAVCPVSFSWISNRELFKFKTLIVVVLEEEVEEDHFVVEDKEEEMCQVKIQAHSKEEEEELVEVTMEEEEDEKESSSTFLDDDAFDPIEEEGSTPPTPLSNSPPSSSSSSSSSESPPRKTRSMADLYGATRRILEDEFVDFALYANADPMAQPIVWQALSGFTISIRFEFLVLTFENKVYIIAFGVNAPAN</sequence>
<dbReference type="PANTHER" id="PTHR31155:SF9">
    <property type="entry name" value="STEAROYL-[ACYL-CARRIER-PROTEIN] 9-DESATURASE 7, CHLOROPLASTIC"/>
    <property type="match status" value="1"/>
</dbReference>
<evidence type="ECO:0000256" key="4">
    <source>
        <dbReference type="ARBA" id="ARBA00011738"/>
    </source>
</evidence>
<evidence type="ECO:0000313" key="17">
    <source>
        <dbReference type="EMBL" id="KAK1373958.1"/>
    </source>
</evidence>
<evidence type="ECO:0000256" key="11">
    <source>
        <dbReference type="ARBA" id="ARBA00023002"/>
    </source>
</evidence>
<keyword evidence="14" id="KW-0275">Fatty acid biosynthesis</keyword>
<dbReference type="CDD" id="cd01050">
    <property type="entry name" value="Acyl_ACP_Desat"/>
    <property type="match status" value="1"/>
</dbReference>
<evidence type="ECO:0000256" key="10">
    <source>
        <dbReference type="ARBA" id="ARBA00022946"/>
    </source>
</evidence>
<keyword evidence="7" id="KW-0934">Plastid</keyword>
<keyword evidence="13" id="KW-0443">Lipid metabolism</keyword>
<evidence type="ECO:0000256" key="9">
    <source>
        <dbReference type="ARBA" id="ARBA00022832"/>
    </source>
</evidence>
<keyword evidence="5" id="KW-0444">Lipid biosynthesis</keyword>
<dbReference type="FunFam" id="1.10.620.20:FF:000002">
    <property type="entry name" value="Stearoyl-[acyl-carrier-protein] 9-desaturase, chloroplastic"/>
    <property type="match status" value="1"/>
</dbReference>
<dbReference type="InterPro" id="IPR012348">
    <property type="entry name" value="RNR-like"/>
</dbReference>
<name>A0AAD8HVX9_9APIA</name>
<protein>
    <recommendedName>
        <fullName evidence="15">Acyl-[acyl-carrier-protein] desaturase</fullName>
    </recommendedName>
</protein>
<proteinExistence type="inferred from homology"/>
<keyword evidence="18" id="KW-1185">Reference proteome</keyword>